<dbReference type="EMBL" id="CAJVCH010031731">
    <property type="protein sequence ID" value="CAG7710155.1"/>
    <property type="molecule type" value="Genomic_DNA"/>
</dbReference>
<gene>
    <name evidence="3" type="ORF">AFUS01_LOCUS5000</name>
</gene>
<feature type="transmembrane region" description="Helical" evidence="2">
    <location>
        <begin position="54"/>
        <end position="73"/>
    </location>
</feature>
<organism evidence="3 4">
    <name type="scientific">Allacma fusca</name>
    <dbReference type="NCBI Taxonomy" id="39272"/>
    <lineage>
        <taxon>Eukaryota</taxon>
        <taxon>Metazoa</taxon>
        <taxon>Ecdysozoa</taxon>
        <taxon>Arthropoda</taxon>
        <taxon>Hexapoda</taxon>
        <taxon>Collembola</taxon>
        <taxon>Symphypleona</taxon>
        <taxon>Sminthuridae</taxon>
        <taxon>Allacma</taxon>
    </lineage>
</organism>
<evidence type="ECO:0000256" key="2">
    <source>
        <dbReference type="SAM" id="Phobius"/>
    </source>
</evidence>
<feature type="compositionally biased region" description="Basic and acidic residues" evidence="1">
    <location>
        <begin position="137"/>
        <end position="148"/>
    </location>
</feature>
<feature type="non-terminal residue" evidence="3">
    <location>
        <position position="157"/>
    </location>
</feature>
<dbReference type="AlphaFoldDB" id="A0A8J2J9P1"/>
<accession>A0A8J2J9P1</accession>
<keyword evidence="2" id="KW-0812">Transmembrane</keyword>
<comment type="caution">
    <text evidence="3">The sequence shown here is derived from an EMBL/GenBank/DDBJ whole genome shotgun (WGS) entry which is preliminary data.</text>
</comment>
<feature type="compositionally biased region" description="Low complexity" evidence="1">
    <location>
        <begin position="125"/>
        <end position="136"/>
    </location>
</feature>
<dbReference type="Proteomes" id="UP000708208">
    <property type="component" value="Unassembled WGS sequence"/>
</dbReference>
<keyword evidence="2" id="KW-1133">Transmembrane helix</keyword>
<protein>
    <submittedName>
        <fullName evidence="3">Uncharacterized protein</fullName>
    </submittedName>
</protein>
<evidence type="ECO:0000313" key="4">
    <source>
        <dbReference type="Proteomes" id="UP000708208"/>
    </source>
</evidence>
<reference evidence="3" key="1">
    <citation type="submission" date="2021-06" db="EMBL/GenBank/DDBJ databases">
        <authorList>
            <person name="Hodson N. C."/>
            <person name="Mongue J. A."/>
            <person name="Jaron S. K."/>
        </authorList>
    </citation>
    <scope>NUCLEOTIDE SEQUENCE</scope>
</reference>
<proteinExistence type="predicted"/>
<feature type="region of interest" description="Disordered" evidence="1">
    <location>
        <begin position="125"/>
        <end position="157"/>
    </location>
</feature>
<evidence type="ECO:0000256" key="1">
    <source>
        <dbReference type="SAM" id="MobiDB-lite"/>
    </source>
</evidence>
<name>A0A8J2J9P1_9HEXA</name>
<keyword evidence="4" id="KW-1185">Reference proteome</keyword>
<evidence type="ECO:0000313" key="3">
    <source>
        <dbReference type="EMBL" id="CAG7710155.1"/>
    </source>
</evidence>
<sequence length="157" mass="17378">SVTLIKTIVIFDTLEQELAIPVPKIERESVINLFKAFKEADSILLNNYPKIDRMFIVIPFSAGLYVSFCGYFVNEQQSRLHRGGKVATLVQFEAKSATECLVLTSVIRRFKIQAVNFIATADQSDKSTTASSSSIHSTERDVAIDRPVKTSTPSSSS</sequence>
<feature type="non-terminal residue" evidence="3">
    <location>
        <position position="1"/>
    </location>
</feature>
<keyword evidence="2" id="KW-0472">Membrane</keyword>